<accession>A0A1E7QKC7</accession>
<dbReference type="SUPFAM" id="SSF52943">
    <property type="entry name" value="ATP synthase (F1-ATPase), gamma subunit"/>
    <property type="match status" value="1"/>
</dbReference>
<keyword evidence="8 10" id="KW-0139">CF(1)</keyword>
<dbReference type="InterPro" id="IPR035968">
    <property type="entry name" value="ATP_synth_F1_ATPase_gsu"/>
</dbReference>
<evidence type="ECO:0000256" key="4">
    <source>
        <dbReference type="ARBA" id="ARBA00022448"/>
    </source>
</evidence>
<keyword evidence="9 10" id="KW-0066">ATP synthesis</keyword>
<evidence type="ECO:0000256" key="5">
    <source>
        <dbReference type="ARBA" id="ARBA00022781"/>
    </source>
</evidence>
<dbReference type="AlphaFoldDB" id="A0A1E7QKC7"/>
<evidence type="ECO:0000256" key="2">
    <source>
        <dbReference type="ARBA" id="ARBA00004170"/>
    </source>
</evidence>
<keyword evidence="10" id="KW-1003">Cell membrane</keyword>
<dbReference type="GO" id="GO:0005886">
    <property type="term" value="C:plasma membrane"/>
    <property type="evidence" value="ECO:0007669"/>
    <property type="project" value="UniProtKB-SubCell"/>
</dbReference>
<dbReference type="CDD" id="cd12151">
    <property type="entry name" value="F1-ATPase_gamma"/>
    <property type="match status" value="1"/>
</dbReference>
<comment type="subunit">
    <text evidence="10">F-type ATPases have 2 components, CF(1) - the catalytic core - and CF(0) - the membrane proton channel. CF(1) has five subunits: alpha(3), beta(3), gamma(1), delta(1), epsilon(1). CF(0) has three main subunits: a, b and c.</text>
</comment>
<dbReference type="Gene3D" id="3.40.1380.10">
    <property type="match status" value="1"/>
</dbReference>
<comment type="function">
    <text evidence="1 10">Produces ATP from ADP in the presence of a proton gradient across the membrane. The gamma chain is believed to be important in regulating ATPase activity and the flow of protons through the CF(0) complex.</text>
</comment>
<keyword evidence="5 10" id="KW-0375">Hydrogen ion transport</keyword>
<evidence type="ECO:0000256" key="3">
    <source>
        <dbReference type="ARBA" id="ARBA00007681"/>
    </source>
</evidence>
<evidence type="ECO:0000313" key="11">
    <source>
        <dbReference type="EMBL" id="OEY86847.1"/>
    </source>
</evidence>
<comment type="similarity">
    <text evidence="3 10">Belongs to the ATPase gamma chain family.</text>
</comment>
<dbReference type="InterPro" id="IPR000131">
    <property type="entry name" value="ATP_synth_F1_gsu"/>
</dbReference>
<reference evidence="11 12" key="1">
    <citation type="submission" date="2016-09" db="EMBL/GenBank/DDBJ databases">
        <title>Genomic evidence for plant-parasitic nematodes as the earliest Wolbachia hosts.</title>
        <authorList>
            <person name="Brown A.M."/>
            <person name="Wasala S.K."/>
            <person name="Howe D.K."/>
            <person name="Peetz A.B."/>
            <person name="Zasada I.A."/>
            <person name="Denver D.R."/>
        </authorList>
    </citation>
    <scope>NUCLEOTIDE SEQUENCE [LARGE SCALE GENOMIC DNA]</scope>
    <source>
        <strain evidence="12">wPpe</strain>
    </source>
</reference>
<proteinExistence type="inferred from homology"/>
<dbReference type="GO" id="GO:0042777">
    <property type="term" value="P:proton motive force-driven plasma membrane ATP synthesis"/>
    <property type="evidence" value="ECO:0007669"/>
    <property type="project" value="UniProtKB-UniRule"/>
</dbReference>
<comment type="caution">
    <text evidence="11">The sequence shown here is derived from an EMBL/GenBank/DDBJ whole genome shotgun (WGS) entry which is preliminary data.</text>
</comment>
<dbReference type="Proteomes" id="UP000175679">
    <property type="component" value="Unassembled WGS sequence"/>
</dbReference>
<dbReference type="GO" id="GO:0005524">
    <property type="term" value="F:ATP binding"/>
    <property type="evidence" value="ECO:0007669"/>
    <property type="project" value="UniProtKB-UniRule"/>
</dbReference>
<evidence type="ECO:0000256" key="7">
    <source>
        <dbReference type="ARBA" id="ARBA00023136"/>
    </source>
</evidence>
<keyword evidence="4 10" id="KW-0813">Transport</keyword>
<dbReference type="OrthoDB" id="9812769at2"/>
<keyword evidence="7 10" id="KW-0472">Membrane</keyword>
<gene>
    <name evidence="10" type="primary">atpG</name>
    <name evidence="11" type="ORF">BIY23_04685</name>
</gene>
<name>A0A1E7QKC7_WOLPI</name>
<evidence type="ECO:0000256" key="9">
    <source>
        <dbReference type="ARBA" id="ARBA00023310"/>
    </source>
</evidence>
<keyword evidence="6 10" id="KW-0406">Ion transport</keyword>
<evidence type="ECO:0000256" key="8">
    <source>
        <dbReference type="ARBA" id="ARBA00023196"/>
    </source>
</evidence>
<evidence type="ECO:0000256" key="10">
    <source>
        <dbReference type="HAMAP-Rule" id="MF_00815"/>
    </source>
</evidence>
<dbReference type="GO" id="GO:0045259">
    <property type="term" value="C:proton-transporting ATP synthase complex"/>
    <property type="evidence" value="ECO:0007669"/>
    <property type="project" value="UniProtKB-KW"/>
</dbReference>
<dbReference type="GO" id="GO:0046933">
    <property type="term" value="F:proton-transporting ATP synthase activity, rotational mechanism"/>
    <property type="evidence" value="ECO:0007669"/>
    <property type="project" value="UniProtKB-UniRule"/>
</dbReference>
<dbReference type="PANTHER" id="PTHR11693:SF22">
    <property type="entry name" value="ATP SYNTHASE SUBUNIT GAMMA, MITOCHONDRIAL"/>
    <property type="match status" value="1"/>
</dbReference>
<dbReference type="NCBIfam" id="TIGR01146">
    <property type="entry name" value="ATPsyn_F1gamma"/>
    <property type="match status" value="1"/>
</dbReference>
<evidence type="ECO:0000256" key="1">
    <source>
        <dbReference type="ARBA" id="ARBA00003456"/>
    </source>
</evidence>
<protein>
    <recommendedName>
        <fullName evidence="10">ATP synthase gamma chain</fullName>
    </recommendedName>
    <alternativeName>
        <fullName evidence="10">ATP synthase F1 sector gamma subunit</fullName>
    </alternativeName>
    <alternativeName>
        <fullName evidence="10">F-ATPase gamma subunit</fullName>
    </alternativeName>
</protein>
<dbReference type="EMBL" id="MJMG01000003">
    <property type="protein sequence ID" value="OEY86847.1"/>
    <property type="molecule type" value="Genomic_DNA"/>
</dbReference>
<dbReference type="HAMAP" id="MF_00815">
    <property type="entry name" value="ATP_synth_gamma_bact"/>
    <property type="match status" value="1"/>
</dbReference>
<evidence type="ECO:0000256" key="6">
    <source>
        <dbReference type="ARBA" id="ARBA00023065"/>
    </source>
</evidence>
<dbReference type="Pfam" id="PF00231">
    <property type="entry name" value="ATP-synt"/>
    <property type="match status" value="1"/>
</dbReference>
<organism evidence="11 12">
    <name type="scientific">Wolbachia pipientis</name>
    <dbReference type="NCBI Taxonomy" id="955"/>
    <lineage>
        <taxon>Bacteria</taxon>
        <taxon>Pseudomonadati</taxon>
        <taxon>Pseudomonadota</taxon>
        <taxon>Alphaproteobacteria</taxon>
        <taxon>Rickettsiales</taxon>
        <taxon>Anaplasmataceae</taxon>
        <taxon>Wolbachieae</taxon>
        <taxon>Wolbachia</taxon>
    </lineage>
</organism>
<dbReference type="Gene3D" id="1.10.287.80">
    <property type="entry name" value="ATP synthase, gamma subunit, helix hairpin domain"/>
    <property type="match status" value="1"/>
</dbReference>
<dbReference type="PRINTS" id="PR00126">
    <property type="entry name" value="ATPASEGAMMA"/>
</dbReference>
<evidence type="ECO:0000313" key="12">
    <source>
        <dbReference type="Proteomes" id="UP000175679"/>
    </source>
</evidence>
<dbReference type="PANTHER" id="PTHR11693">
    <property type="entry name" value="ATP SYNTHASE GAMMA CHAIN"/>
    <property type="match status" value="1"/>
</dbReference>
<sequence>MKNLKELSIRIKNIQSVQKTTKIMQMISATKLSQNQKKLLYLRMYISKLHNIISFLSKAKTLNVKNDDLYLLFIIASDRGLCGNFNSSIIKFSHQHIENFILNSKSIDIVFLGTKAFDIGKNKLDSSINILHTEKSKDITLERINSIINGMDLSKYSKIKIFYNKFYNTFVYKSTLEIVKPWNSDSSLIDKSLINVMDYLYAYEPNDTEFILKSLVQNYTAIAIYSALLENATSENSARMVTMESANRNTKEMLGKLSLSYNRSRQAAITTDLIEIISGAEFS</sequence>
<dbReference type="RefSeq" id="WP_070064900.1">
    <property type="nucleotide sequence ID" value="NZ_MJMG01000003.1"/>
</dbReference>
<comment type="subcellular location">
    <subcellularLocation>
        <location evidence="10">Cell membrane</location>
        <topology evidence="10">Peripheral membrane protein</topology>
    </subcellularLocation>
    <subcellularLocation>
        <location evidence="2">Membrane</location>
        <topology evidence="2">Peripheral membrane protein</topology>
    </subcellularLocation>
</comment>
<keyword evidence="12" id="KW-1185">Reference proteome</keyword>